<evidence type="ECO:0000259" key="1">
    <source>
        <dbReference type="Pfam" id="PF20703"/>
    </source>
</evidence>
<evidence type="ECO:0000313" key="3">
    <source>
        <dbReference type="Proteomes" id="UP000184440"/>
    </source>
</evidence>
<evidence type="ECO:0000313" key="2">
    <source>
        <dbReference type="EMBL" id="SHM99726.1"/>
    </source>
</evidence>
<name>A0A1M7N805_9ACTN</name>
<feature type="domain" description="Novel STAND NTPase 1" evidence="1">
    <location>
        <begin position="18"/>
        <end position="326"/>
    </location>
</feature>
<dbReference type="OrthoDB" id="3204522at2"/>
<proteinExistence type="predicted"/>
<dbReference type="AlphaFoldDB" id="A0A1M7N805"/>
<sequence>MTDYLNRGISTPSVDLGPYLGSRPFNTDDHDRFFGRAEEAEALRRRWIGNRLVVLHGASGIGKTSLLRAGVIPLFGVGRPHRPAVVLPVGRISLGSGRLPNGNPYQRALLSSWSPNTPSEQLAGRTIVGFLRRRREEAGAGLPLLAPVDQFEELFVDVPDRGQCHAEFLGELAEAVASVSDVHLLLAVREEALDDLEPYLPALGGGPDSHFPLEPLDSEAALEAVTKPVERTTRSYAAGVAEQLVAELRSGGRDAIEPLHLQLACTALWRALPESARTITLGVRNAHGDVGVSLGDFCVSAVEEVSAESGIPESELWQWLAQAFVTDLGTRGTVYEGTPETAGVPVAVAREFERRHILVVDYRAGSRWYWLSHDRLVAPILAMAGLTPSQGLGAAQRQLRAAEGALAAGDPELAAHRAVEAIRLSADGDVRLRADATSLLADIAVRQGRTGEAERRYGEAAGLFATMEDLTAVGRLLAATGSLHLRCGRFVDAIADLQVAARVSPGSPELKVDLADALCGAGQPQAAHGVLTDVLTVEPGAVDALLGRARTLLLLGQPDAALDDLDSAVRISPDLARRTDVLDMRDQALATVTAIGEPAA</sequence>
<dbReference type="SUPFAM" id="SSF52540">
    <property type="entry name" value="P-loop containing nucleoside triphosphate hydrolases"/>
    <property type="match status" value="1"/>
</dbReference>
<dbReference type="InterPro" id="IPR027417">
    <property type="entry name" value="P-loop_NTPase"/>
</dbReference>
<accession>A0A1M7N805</accession>
<keyword evidence="3" id="KW-1185">Reference proteome</keyword>
<dbReference type="STRING" id="134849.SAMN05443668_102479"/>
<dbReference type="InterPro" id="IPR049052">
    <property type="entry name" value="nSTAND1"/>
</dbReference>
<dbReference type="EMBL" id="FRCS01000002">
    <property type="protein sequence ID" value="SHM99726.1"/>
    <property type="molecule type" value="Genomic_DNA"/>
</dbReference>
<dbReference type="Pfam" id="PF13432">
    <property type="entry name" value="TPR_16"/>
    <property type="match status" value="2"/>
</dbReference>
<dbReference type="InterPro" id="IPR019734">
    <property type="entry name" value="TPR_rpt"/>
</dbReference>
<dbReference type="Gene3D" id="1.25.40.10">
    <property type="entry name" value="Tetratricopeptide repeat domain"/>
    <property type="match status" value="1"/>
</dbReference>
<dbReference type="RefSeq" id="WP_073254264.1">
    <property type="nucleotide sequence ID" value="NZ_FRCS01000002.1"/>
</dbReference>
<dbReference type="Gene3D" id="3.40.50.300">
    <property type="entry name" value="P-loop containing nucleotide triphosphate hydrolases"/>
    <property type="match status" value="1"/>
</dbReference>
<dbReference type="Proteomes" id="UP000184440">
    <property type="component" value="Unassembled WGS sequence"/>
</dbReference>
<dbReference type="SMART" id="SM00028">
    <property type="entry name" value="TPR"/>
    <property type="match status" value="3"/>
</dbReference>
<organism evidence="2 3">
    <name type="scientific">Cryptosporangium aurantiacum</name>
    <dbReference type="NCBI Taxonomy" id="134849"/>
    <lineage>
        <taxon>Bacteria</taxon>
        <taxon>Bacillati</taxon>
        <taxon>Actinomycetota</taxon>
        <taxon>Actinomycetes</taxon>
        <taxon>Cryptosporangiales</taxon>
        <taxon>Cryptosporangiaceae</taxon>
        <taxon>Cryptosporangium</taxon>
    </lineage>
</organism>
<gene>
    <name evidence="2" type="ORF">SAMN05443668_102479</name>
</gene>
<dbReference type="SUPFAM" id="SSF48452">
    <property type="entry name" value="TPR-like"/>
    <property type="match status" value="1"/>
</dbReference>
<dbReference type="InterPro" id="IPR011990">
    <property type="entry name" value="TPR-like_helical_dom_sf"/>
</dbReference>
<protein>
    <submittedName>
        <fullName evidence="2">Tetratricopeptide repeat-containing protein</fullName>
    </submittedName>
</protein>
<dbReference type="Pfam" id="PF20703">
    <property type="entry name" value="nSTAND1"/>
    <property type="match status" value="1"/>
</dbReference>
<reference evidence="2 3" key="1">
    <citation type="submission" date="2016-11" db="EMBL/GenBank/DDBJ databases">
        <authorList>
            <person name="Jaros S."/>
            <person name="Januszkiewicz K."/>
            <person name="Wedrychowicz H."/>
        </authorList>
    </citation>
    <scope>NUCLEOTIDE SEQUENCE [LARGE SCALE GENOMIC DNA]</scope>
    <source>
        <strain evidence="2 3">DSM 46144</strain>
    </source>
</reference>